<sequence length="135" mass="14985">MDGLFEATELVVSAGDEPRMSAALLADRLGIARRQTMMRLIERNDAALRRFGEYLATVAKYSGRGRGQPEKDYLTTCRRCVLTLICCSRICTGNAPKASRWSRSAGASGREKTIITTPIKAANMLSPNQTRRWKC</sequence>
<dbReference type="RefSeq" id="WP_013068625.1">
    <property type="nucleotide sequence ID" value="NC_014034.1"/>
</dbReference>
<reference evidence="1 2" key="2">
    <citation type="journal article" date="2010" name="J. Bacteriol.">
        <title>Complete genome sequence of the photosynthetic purple nonsulfur bacterium Rhodobacter capsulatus SB 1003.</title>
        <authorList>
            <person name="Strnad H."/>
            <person name="Lapidus A."/>
            <person name="Paces J."/>
            <person name="Ulbrich P."/>
            <person name="Vlcek C."/>
            <person name="Paces V."/>
            <person name="Haselkorn R."/>
        </authorList>
    </citation>
    <scope>NUCLEOTIDE SEQUENCE [LARGE SCALE GENOMIC DNA]</scope>
    <source>
        <strain evidence="2">ATCC BAA-309 / NBRC 16581 / SB1003</strain>
    </source>
</reference>
<dbReference type="STRING" id="272942.RCAP_rcc02925"/>
<dbReference type="KEGG" id="rcp:RCAP_rcc02925"/>
<dbReference type="EMBL" id="CP001312">
    <property type="protein sequence ID" value="ADE86652.1"/>
    <property type="molecule type" value="Genomic_DNA"/>
</dbReference>
<evidence type="ECO:0000313" key="1">
    <source>
        <dbReference type="EMBL" id="ADE86652.1"/>
    </source>
</evidence>
<evidence type="ECO:0000313" key="2">
    <source>
        <dbReference type="Proteomes" id="UP000002361"/>
    </source>
</evidence>
<organism evidence="1 2">
    <name type="scientific">Rhodobacter capsulatus (strain ATCC BAA-309 / NBRC 16581 / SB1003)</name>
    <dbReference type="NCBI Taxonomy" id="272942"/>
    <lineage>
        <taxon>Bacteria</taxon>
        <taxon>Pseudomonadati</taxon>
        <taxon>Pseudomonadota</taxon>
        <taxon>Alphaproteobacteria</taxon>
        <taxon>Rhodobacterales</taxon>
        <taxon>Rhodobacter group</taxon>
        <taxon>Rhodobacter</taxon>
    </lineage>
</organism>
<protein>
    <submittedName>
        <fullName evidence="1">Uncharacterized protein</fullName>
    </submittedName>
</protein>
<dbReference type="AlphaFoldDB" id="D5APT3"/>
<dbReference type="HOGENOM" id="CLU_1884136_0_0_5"/>
<dbReference type="GeneID" id="66724824"/>
<accession>D5APT3</accession>
<reference key="1">
    <citation type="submission" date="2008-12" db="EMBL/GenBank/DDBJ databases">
        <title>Complete genome sequence of Rhodobacter capsulatus SB1003.</title>
        <authorList>
            <person name="Strnad H."/>
            <person name="Lapidus A."/>
            <person name="Vlcek C."/>
            <person name="Ulbrich P."/>
            <person name="Paces J."/>
            <person name="Maltsev N."/>
            <person name="Kumar V."/>
            <person name="Kogan Y."/>
            <person name="Milgram A."/>
            <person name="Rebrekov D."/>
            <person name="Mazur M."/>
            <person name="Cox R."/>
            <person name="Kyrpides N."/>
            <person name="Kolar M."/>
            <person name="Sachova J."/>
            <person name="Ridl J."/>
            <person name="Ivanova N."/>
            <person name="Kapatral V."/>
            <person name="Los T."/>
            <person name="Lykidis A."/>
            <person name="Mikhailova N."/>
            <person name="Reznik G."/>
            <person name="Vasieva O."/>
            <person name="Fonstein M."/>
            <person name="Paces V."/>
            <person name="Haselkorn R."/>
        </authorList>
    </citation>
    <scope>NUCLEOTIDE SEQUENCE</scope>
    <source>
        <strain>SB1003</strain>
    </source>
</reference>
<proteinExistence type="predicted"/>
<name>D5APT3_RHOCB</name>
<dbReference type="Proteomes" id="UP000002361">
    <property type="component" value="Chromosome"/>
</dbReference>
<gene>
    <name evidence="1" type="ordered locus">RCAP_rcc02925</name>
</gene>
<keyword evidence="2" id="KW-1185">Reference proteome</keyword>